<dbReference type="PANTHER" id="PTHR16509">
    <property type="match status" value="1"/>
</dbReference>
<keyword evidence="4" id="KW-1185">Reference proteome</keyword>
<dbReference type="EMBL" id="CAMXCT030004423">
    <property type="protein sequence ID" value="CAL4796241.1"/>
    <property type="molecule type" value="Genomic_DNA"/>
</dbReference>
<dbReference type="GO" id="GO:0030145">
    <property type="term" value="F:manganese ion binding"/>
    <property type="evidence" value="ECO:0007669"/>
    <property type="project" value="TreeGrafter"/>
</dbReference>
<evidence type="ECO:0000313" key="2">
    <source>
        <dbReference type="EMBL" id="CAI4008929.1"/>
    </source>
</evidence>
<dbReference type="OrthoDB" id="9675250at2759"/>
<dbReference type="GO" id="GO:0047734">
    <property type="term" value="F:CDP-glycerol diphosphatase activity"/>
    <property type="evidence" value="ECO:0007669"/>
    <property type="project" value="TreeGrafter"/>
</dbReference>
<dbReference type="InterPro" id="IPR029052">
    <property type="entry name" value="Metallo-depent_PP-like"/>
</dbReference>
<dbReference type="EMBL" id="CAMXCT020004423">
    <property type="protein sequence ID" value="CAL1162304.1"/>
    <property type="molecule type" value="Genomic_DNA"/>
</dbReference>
<reference evidence="3 4" key="2">
    <citation type="submission" date="2024-05" db="EMBL/GenBank/DDBJ databases">
        <authorList>
            <person name="Chen Y."/>
            <person name="Shah S."/>
            <person name="Dougan E. K."/>
            <person name="Thang M."/>
            <person name="Chan C."/>
        </authorList>
    </citation>
    <scope>NUCLEOTIDE SEQUENCE [LARGE SCALE GENOMIC DNA]</scope>
</reference>
<evidence type="ECO:0000313" key="4">
    <source>
        <dbReference type="Proteomes" id="UP001152797"/>
    </source>
</evidence>
<evidence type="ECO:0000313" key="3">
    <source>
        <dbReference type="EMBL" id="CAL4796241.1"/>
    </source>
</evidence>
<dbReference type="AlphaFoldDB" id="A0A9P1DHA4"/>
<protein>
    <recommendedName>
        <fullName evidence="1">Calcineurin-like phosphoesterase domain-containing protein</fullName>
    </recommendedName>
</protein>
<feature type="domain" description="Calcineurin-like phosphoesterase" evidence="1">
    <location>
        <begin position="90"/>
        <end position="325"/>
    </location>
</feature>
<organism evidence="2">
    <name type="scientific">Cladocopium goreaui</name>
    <dbReference type="NCBI Taxonomy" id="2562237"/>
    <lineage>
        <taxon>Eukaryota</taxon>
        <taxon>Sar</taxon>
        <taxon>Alveolata</taxon>
        <taxon>Dinophyceae</taxon>
        <taxon>Suessiales</taxon>
        <taxon>Symbiodiniaceae</taxon>
        <taxon>Cladocopium</taxon>
    </lineage>
</organism>
<gene>
    <name evidence="2" type="ORF">C1SCF055_LOCUS34319</name>
</gene>
<dbReference type="EMBL" id="CAMXCT010004423">
    <property type="protein sequence ID" value="CAI4008929.1"/>
    <property type="molecule type" value="Genomic_DNA"/>
</dbReference>
<comment type="caution">
    <text evidence="2">The sequence shown here is derived from an EMBL/GenBank/DDBJ whole genome shotgun (WGS) entry which is preliminary data.</text>
</comment>
<proteinExistence type="predicted"/>
<accession>A0A9P1DHA4</accession>
<dbReference type="SUPFAM" id="SSF56300">
    <property type="entry name" value="Metallo-dependent phosphatases"/>
    <property type="match status" value="1"/>
</dbReference>
<name>A0A9P1DHA4_9DINO</name>
<reference evidence="2" key="1">
    <citation type="submission" date="2022-10" db="EMBL/GenBank/DDBJ databases">
        <authorList>
            <person name="Chen Y."/>
            <person name="Dougan E. K."/>
            <person name="Chan C."/>
            <person name="Rhodes N."/>
            <person name="Thang M."/>
        </authorList>
    </citation>
    <scope>NUCLEOTIDE SEQUENCE</scope>
</reference>
<dbReference type="Gene3D" id="3.60.21.10">
    <property type="match status" value="1"/>
</dbReference>
<dbReference type="Pfam" id="PF00149">
    <property type="entry name" value="Metallophos"/>
    <property type="match status" value="1"/>
</dbReference>
<dbReference type="InterPro" id="IPR004843">
    <property type="entry name" value="Calcineurin-like_PHP"/>
</dbReference>
<dbReference type="Proteomes" id="UP001152797">
    <property type="component" value="Unassembled WGS sequence"/>
</dbReference>
<sequence>MDDVDLGTTLRVTIASPSAVCRPSVALGPCIDHRGIVTEFSSSDSSVVSDDDCEVKTAWRPTAPDPGVWSLYRAGGMHRRPESPNDQKGSGVDFIAQLGDFVDGCNQDLPGGGRKALQELLGPVDQGPPVLHLIGNHELYNFARKEMEDGIPLPGLKVPFRTSAPPALDAEAPSKTSSYYSFSPADGWRVCVLDPYEISIMSHGGGRPGVDEVTLEPGAVSWCQENNPNDITKEDFARGIPPGEARRWVPLNGAVSEQQLIWLEETLELASKKNEETIILSHVVLLPEATPGQNGLTLLWNYDKVLQVLRSAERPPTAVLCGHAHLMVNSRDQVSGTHHVTLPTPVEANPGSDACAVVEAFSNGLLKIRGRGDVLSSTLACSTHATCT</sequence>
<dbReference type="GO" id="GO:0008663">
    <property type="term" value="F:2',3'-cyclic-nucleotide 2'-phosphodiesterase activity"/>
    <property type="evidence" value="ECO:0007669"/>
    <property type="project" value="TreeGrafter"/>
</dbReference>
<dbReference type="GO" id="GO:0047631">
    <property type="term" value="F:ADP-ribose diphosphatase activity"/>
    <property type="evidence" value="ECO:0007669"/>
    <property type="project" value="TreeGrafter"/>
</dbReference>
<evidence type="ECO:0000259" key="1">
    <source>
        <dbReference type="Pfam" id="PF00149"/>
    </source>
</evidence>
<dbReference type="PANTHER" id="PTHR16509:SF1">
    <property type="entry name" value="MANGANESE-DEPENDENT ADP-RIBOSE_CDP-ALCOHOL DIPHOSPHATASE"/>
    <property type="match status" value="1"/>
</dbReference>